<feature type="binding site" evidence="14">
    <location>
        <position position="781"/>
    </location>
    <ligand>
        <name>Mg(2+)</name>
        <dbReference type="ChEBI" id="CHEBI:18420"/>
    </ligand>
</feature>
<feature type="compositionally biased region" description="Basic and acidic residues" evidence="15">
    <location>
        <begin position="249"/>
        <end position="258"/>
    </location>
</feature>
<feature type="binding site" evidence="13">
    <location>
        <begin position="881"/>
        <end position="884"/>
    </location>
    <ligand>
        <name>GTP</name>
        <dbReference type="ChEBI" id="CHEBI:37565"/>
    </ligand>
</feature>
<feature type="binding site" evidence="12">
    <location>
        <position position="763"/>
    </location>
    <ligand>
        <name>GTP</name>
        <dbReference type="ChEBI" id="CHEBI:37565"/>
    </ligand>
</feature>
<proteinExistence type="inferred from homology"/>
<feature type="compositionally biased region" description="Polar residues" evidence="15">
    <location>
        <begin position="234"/>
        <end position="245"/>
    </location>
</feature>
<keyword evidence="9" id="KW-0333">Golgi apparatus</keyword>
<dbReference type="Proteomes" id="UP000019373">
    <property type="component" value="Unassembled WGS sequence"/>
</dbReference>
<feature type="binding site" evidence="11">
    <location>
        <position position="759"/>
    </location>
    <ligand>
        <name>Mg(2+)</name>
        <dbReference type="ChEBI" id="CHEBI:18420"/>
    </ligand>
</feature>
<evidence type="ECO:0000256" key="14">
    <source>
        <dbReference type="PIRSR" id="PIRSR606689-2"/>
    </source>
</evidence>
<evidence type="ECO:0000256" key="5">
    <source>
        <dbReference type="ARBA" id="ARBA00022741"/>
    </source>
</evidence>
<feature type="binding site" evidence="13">
    <location>
        <position position="803"/>
    </location>
    <ligand>
        <name>GTP</name>
        <dbReference type="ChEBI" id="CHEBI:37565"/>
    </ligand>
</feature>
<evidence type="ECO:0000256" key="11">
    <source>
        <dbReference type="PIRSR" id="PIRSR606687-1"/>
    </source>
</evidence>
<evidence type="ECO:0000256" key="7">
    <source>
        <dbReference type="ARBA" id="ARBA00022892"/>
    </source>
</evidence>
<feature type="binding site" evidence="12">
    <location>
        <position position="882"/>
    </location>
    <ligand>
        <name>GTP</name>
        <dbReference type="ChEBI" id="CHEBI:37565"/>
    </ligand>
</feature>
<dbReference type="Pfam" id="PF10446">
    <property type="entry name" value="DUF2457"/>
    <property type="match status" value="1"/>
</dbReference>
<name>U1HSZ5_ENDPU</name>
<dbReference type="HOGENOM" id="CLU_014084_0_0_1"/>
<feature type="compositionally biased region" description="Basic and acidic residues" evidence="15">
    <location>
        <begin position="428"/>
        <end position="445"/>
    </location>
</feature>
<keyword evidence="10 13" id="KW-0342">GTP-binding</keyword>
<feature type="compositionally biased region" description="Acidic residues" evidence="15">
    <location>
        <begin position="513"/>
        <end position="527"/>
    </location>
</feature>
<feature type="binding site" evidence="13">
    <location>
        <begin position="757"/>
        <end position="764"/>
    </location>
    <ligand>
        <name>GTP</name>
        <dbReference type="ChEBI" id="CHEBI:37565"/>
    </ligand>
</feature>
<dbReference type="InterPro" id="IPR006689">
    <property type="entry name" value="Small_GTPase_ARF/SAR"/>
</dbReference>
<evidence type="ECO:0008006" key="18">
    <source>
        <dbReference type="Google" id="ProtNLM"/>
    </source>
</evidence>
<feature type="compositionally biased region" description="Acidic residues" evidence="15">
    <location>
        <begin position="335"/>
        <end position="372"/>
    </location>
</feature>
<evidence type="ECO:0000256" key="10">
    <source>
        <dbReference type="ARBA" id="ARBA00023134"/>
    </source>
</evidence>
<evidence type="ECO:0000256" key="15">
    <source>
        <dbReference type="SAM" id="MobiDB-lite"/>
    </source>
</evidence>
<feature type="binding site" evidence="12">
    <location>
        <position position="760"/>
    </location>
    <ligand>
        <name>GTP</name>
        <dbReference type="ChEBI" id="CHEBI:37565"/>
    </ligand>
</feature>
<keyword evidence="6" id="KW-0256">Endoplasmic reticulum</keyword>
<evidence type="ECO:0000313" key="17">
    <source>
        <dbReference type="Proteomes" id="UP000019373"/>
    </source>
</evidence>
<feature type="region of interest" description="Disordered" evidence="15">
    <location>
        <begin position="210"/>
        <end position="303"/>
    </location>
</feature>
<organism evidence="16 17">
    <name type="scientific">Endocarpon pusillum (strain Z07020 / HMAS-L-300199)</name>
    <name type="common">Lichen-forming fungus</name>
    <dbReference type="NCBI Taxonomy" id="1263415"/>
    <lineage>
        <taxon>Eukaryota</taxon>
        <taxon>Fungi</taxon>
        <taxon>Dikarya</taxon>
        <taxon>Ascomycota</taxon>
        <taxon>Pezizomycotina</taxon>
        <taxon>Eurotiomycetes</taxon>
        <taxon>Chaetothyriomycetidae</taxon>
        <taxon>Verrucariales</taxon>
        <taxon>Verrucariaceae</taxon>
        <taxon>Endocarpon</taxon>
    </lineage>
</organism>
<feature type="binding site" evidence="12">
    <location>
        <position position="765"/>
    </location>
    <ligand>
        <name>GTP</name>
        <dbReference type="ChEBI" id="CHEBI:37565"/>
    </ligand>
</feature>
<keyword evidence="5 12" id="KW-0547">Nucleotide-binding</keyword>
<dbReference type="PRINTS" id="PR00328">
    <property type="entry name" value="SAR1GTPBP"/>
</dbReference>
<evidence type="ECO:0000256" key="1">
    <source>
        <dbReference type="ARBA" id="ARBA00004240"/>
    </source>
</evidence>
<feature type="binding site" evidence="12">
    <location>
        <position position="884"/>
    </location>
    <ligand>
        <name>GTP</name>
        <dbReference type="ChEBI" id="CHEBI:37565"/>
    </ligand>
</feature>
<evidence type="ECO:0000313" key="16">
    <source>
        <dbReference type="EMBL" id="ERF73665.1"/>
    </source>
</evidence>
<evidence type="ECO:0000256" key="6">
    <source>
        <dbReference type="ARBA" id="ARBA00022824"/>
    </source>
</evidence>
<dbReference type="InterPro" id="IPR006687">
    <property type="entry name" value="Small_GTPase_SAR1"/>
</dbReference>
<feature type="compositionally biased region" description="Polar residues" evidence="15">
    <location>
        <begin position="69"/>
        <end position="104"/>
    </location>
</feature>
<feature type="compositionally biased region" description="Basic residues" evidence="15">
    <location>
        <begin position="549"/>
        <end position="567"/>
    </location>
</feature>
<evidence type="ECO:0000256" key="2">
    <source>
        <dbReference type="ARBA" id="ARBA00004555"/>
    </source>
</evidence>
<evidence type="ECO:0000256" key="12">
    <source>
        <dbReference type="PIRSR" id="PIRSR606687-2"/>
    </source>
</evidence>
<feature type="region of interest" description="Disordered" evidence="15">
    <location>
        <begin position="1"/>
        <end position="124"/>
    </location>
</feature>
<keyword evidence="17" id="KW-1185">Reference proteome</keyword>
<dbReference type="EMBL" id="KE720941">
    <property type="protein sequence ID" value="ERF73665.1"/>
    <property type="molecule type" value="Genomic_DNA"/>
</dbReference>
<dbReference type="AlphaFoldDB" id="U1HSZ5"/>
<feature type="compositionally biased region" description="Basic residues" evidence="15">
    <location>
        <begin position="446"/>
        <end position="457"/>
    </location>
</feature>
<keyword evidence="4" id="KW-0813">Transport</keyword>
<feature type="compositionally biased region" description="Polar residues" evidence="15">
    <location>
        <begin position="1"/>
        <end position="12"/>
    </location>
</feature>
<dbReference type="GO" id="GO:0005794">
    <property type="term" value="C:Golgi apparatus"/>
    <property type="evidence" value="ECO:0007669"/>
    <property type="project" value="UniProtKB-SubCell"/>
</dbReference>
<dbReference type="GO" id="GO:0005525">
    <property type="term" value="F:GTP binding"/>
    <property type="evidence" value="ECO:0007669"/>
    <property type="project" value="UniProtKB-KW"/>
</dbReference>
<dbReference type="OrthoDB" id="2011769at2759"/>
<dbReference type="GO" id="GO:0005783">
    <property type="term" value="C:endoplasmic reticulum"/>
    <property type="evidence" value="ECO:0007669"/>
    <property type="project" value="UniProtKB-SubCell"/>
</dbReference>
<evidence type="ECO:0000256" key="4">
    <source>
        <dbReference type="ARBA" id="ARBA00022448"/>
    </source>
</evidence>
<dbReference type="GO" id="GO:0003924">
    <property type="term" value="F:GTPase activity"/>
    <property type="evidence" value="ECO:0007669"/>
    <property type="project" value="InterPro"/>
</dbReference>
<comment type="subcellular location">
    <subcellularLocation>
        <location evidence="1">Endoplasmic reticulum</location>
    </subcellularLocation>
    <subcellularLocation>
        <location evidence="2">Golgi apparatus</location>
    </subcellularLocation>
</comment>
<feature type="binding site" evidence="12">
    <location>
        <position position="881"/>
    </location>
    <ligand>
        <name>GTP</name>
        <dbReference type="ChEBI" id="CHEBI:37565"/>
    </ligand>
</feature>
<feature type="binding site" evidence="12">
    <location>
        <position position="764"/>
    </location>
    <ligand>
        <name>GTP</name>
        <dbReference type="ChEBI" id="CHEBI:37565"/>
    </ligand>
</feature>
<dbReference type="CDD" id="cd00879">
    <property type="entry name" value="Sar1"/>
    <property type="match status" value="1"/>
</dbReference>
<dbReference type="Gene3D" id="3.40.50.300">
    <property type="entry name" value="P-loop containing nucleotide triphosphate hydrolases"/>
    <property type="match status" value="1"/>
</dbReference>
<feature type="compositionally biased region" description="Pro residues" evidence="15">
    <location>
        <begin position="568"/>
        <end position="583"/>
    </location>
</feature>
<feature type="compositionally biased region" description="Acidic residues" evidence="15">
    <location>
        <begin position="380"/>
        <end position="391"/>
    </location>
</feature>
<dbReference type="eggNOG" id="KOG0077">
    <property type="taxonomic scope" value="Eukaryota"/>
</dbReference>
<evidence type="ECO:0000256" key="9">
    <source>
        <dbReference type="ARBA" id="ARBA00023034"/>
    </source>
</evidence>
<dbReference type="GeneID" id="19235978"/>
<dbReference type="GO" id="GO:0016192">
    <property type="term" value="P:vesicle-mediated transport"/>
    <property type="evidence" value="ECO:0007669"/>
    <property type="project" value="UniProtKB-KW"/>
</dbReference>
<feature type="compositionally biased region" description="Polar residues" evidence="15">
    <location>
        <begin position="395"/>
        <end position="408"/>
    </location>
</feature>
<evidence type="ECO:0000256" key="3">
    <source>
        <dbReference type="ARBA" id="ARBA00007507"/>
    </source>
</evidence>
<dbReference type="SMART" id="SM00178">
    <property type="entry name" value="SAR"/>
    <property type="match status" value="1"/>
</dbReference>
<feature type="compositionally biased region" description="Polar residues" evidence="15">
    <location>
        <begin position="32"/>
        <end position="50"/>
    </location>
</feature>
<dbReference type="PANTHER" id="PTHR45684">
    <property type="entry name" value="RE74312P"/>
    <property type="match status" value="1"/>
</dbReference>
<dbReference type="InterPro" id="IPR018853">
    <property type="entry name" value="DUF2457"/>
</dbReference>
<protein>
    <recommendedName>
        <fullName evidence="18">Small COPII coat GTPase sar1</fullName>
    </recommendedName>
</protein>
<dbReference type="PROSITE" id="PS51417">
    <property type="entry name" value="ARF"/>
    <property type="match status" value="1"/>
</dbReference>
<feature type="compositionally biased region" description="Acidic residues" evidence="15">
    <location>
        <begin position="13"/>
        <end position="26"/>
    </location>
</feature>
<dbReference type="SUPFAM" id="SSF52540">
    <property type="entry name" value="P-loop containing nucleoside triphosphate hydrolases"/>
    <property type="match status" value="1"/>
</dbReference>
<keyword evidence="11" id="KW-0479">Metal-binding</keyword>
<feature type="binding site" evidence="12">
    <location>
        <position position="925"/>
    </location>
    <ligand>
        <name>GTP</name>
        <dbReference type="ChEBI" id="CHEBI:37565"/>
    </ligand>
</feature>
<feature type="region of interest" description="Disordered" evidence="15">
    <location>
        <begin position="331"/>
        <end position="475"/>
    </location>
</feature>
<dbReference type="Pfam" id="PF00025">
    <property type="entry name" value="Arf"/>
    <property type="match status" value="2"/>
</dbReference>
<keyword evidence="7" id="KW-0931">ER-Golgi transport</keyword>
<reference evidence="17" key="1">
    <citation type="journal article" date="2014" name="BMC Genomics">
        <title>Genome characteristics reveal the impact of lichenization on lichen-forming fungus Endocarpon pusillum Hedwig (Verrucariales, Ascomycota).</title>
        <authorList>
            <person name="Wang Y.-Y."/>
            <person name="Liu B."/>
            <person name="Zhang X.-Y."/>
            <person name="Zhou Q.-M."/>
            <person name="Zhang T."/>
            <person name="Li H."/>
            <person name="Yu Y.-F."/>
            <person name="Zhang X.-L."/>
            <person name="Hao X.-Y."/>
            <person name="Wang M."/>
            <person name="Wang L."/>
            <person name="Wei J.-C."/>
        </authorList>
    </citation>
    <scope>NUCLEOTIDE SEQUENCE [LARGE SCALE GENOMIC DNA]</scope>
    <source>
        <strain evidence="17">Z07020 / HMAS-L-300199</strain>
    </source>
</reference>
<feature type="binding site" evidence="12">
    <location>
        <position position="924"/>
    </location>
    <ligand>
        <name>GTP</name>
        <dbReference type="ChEBI" id="CHEBI:37565"/>
    </ligand>
</feature>
<gene>
    <name evidence="16" type="ORF">EPUS_00918</name>
</gene>
<feature type="binding site" evidence="12">
    <location>
        <position position="762"/>
    </location>
    <ligand>
        <name>GTP</name>
        <dbReference type="ChEBI" id="CHEBI:37565"/>
    </ligand>
</feature>
<evidence type="ECO:0000256" key="13">
    <source>
        <dbReference type="PIRSR" id="PIRSR606689-1"/>
    </source>
</evidence>
<dbReference type="GO" id="GO:0006886">
    <property type="term" value="P:intracellular protein transport"/>
    <property type="evidence" value="ECO:0007669"/>
    <property type="project" value="InterPro"/>
</dbReference>
<dbReference type="SMART" id="SM00177">
    <property type="entry name" value="ARF"/>
    <property type="match status" value="1"/>
</dbReference>
<dbReference type="OMA" id="ITLNDCM"/>
<dbReference type="RefSeq" id="XP_007800668.1">
    <property type="nucleotide sequence ID" value="XM_007802477.1"/>
</dbReference>
<feature type="binding site" evidence="14">
    <location>
        <position position="764"/>
    </location>
    <ligand>
        <name>Mg(2+)</name>
        <dbReference type="ChEBI" id="CHEBI:18420"/>
    </ligand>
</feature>
<accession>U1HSZ5</accession>
<evidence type="ECO:0000256" key="8">
    <source>
        <dbReference type="ARBA" id="ARBA00022927"/>
    </source>
</evidence>
<keyword evidence="8" id="KW-0653">Protein transport</keyword>
<dbReference type="GO" id="GO:0046872">
    <property type="term" value="F:metal ion binding"/>
    <property type="evidence" value="ECO:0007669"/>
    <property type="project" value="UniProtKB-KW"/>
</dbReference>
<comment type="similarity">
    <text evidence="3">Belongs to the small GTPase superfamily. SAR1 family.</text>
</comment>
<dbReference type="InterPro" id="IPR027417">
    <property type="entry name" value="P-loop_NTPase"/>
</dbReference>
<dbReference type="PROSITE" id="PS51422">
    <property type="entry name" value="SAR1"/>
    <property type="match status" value="1"/>
</dbReference>
<sequence length="941" mass="104852">MFHLSNTSNPLSSEEEITGDVDEPPDEPLSPLQMNPTMVQQPQQPSTYTRSALPAMDRKESLLTRALMTGSNGDISSSPTSPISGAASRASTFSNASVPSTAELTSDADDTSPTRSATPSPPLPVALYHEIHATNKTPLPPTRISFATGKQQEKLVADASAESQIEAKMGRKRCITFACASKPAVKEPHAAKEERMEIAQPPKRKCLLTFACPARPAQKQDPGPEAAEARRDSGSSSANDITAPSNEPHGGERQEHAQPCKVPLITVDTRKNALKSPTSPKQSDVKSSDASPFHEFATSNDHDDAWVREPIDTQRKLTLLDCMKKENAIRKIGEEAEEEAEQEEKEEDEFDDDNEDGINEDDFAPSDDGNESDNEKGFAESDDDSDGESEDQFWIPSNNTTAATSVDHSSPHRPFGRRRQRGSSMDSLSDHGSRQEKRSESVDIKHPKHRRTSKGHQMRPGTPELPDSTDFVCGTLDEDRPLEAAYISCREQRKREKHILIPQDIDPSFPTTDPEDMDEDDDEDLDTPEDHLWLKNQLEGSEDDSTRGHASKHHKMCSKLRSPRRAHSPPPKHGVHCSPPPPRQTVRRSSPAPNSRLFGHSPQRLHSPPPAMKWRSPPGTRRSSPTGMALMPHQTEGLVISRLGQRPHMTRTASLPRTPNPFFHNYHARTHQNDRVVYGGMTPGREMHVRGPVDIVIGLEKKRQKRKEKFWRQHCRKAAKEQAERKTLRGRGAERMLYDVLASLGLLNKHAKLLFLGLDNAGKTTLLHMLKNDRVAILQPTLHPTSEELAIGNNRFTTFDLGGHQQGQCTPFFNITYVYQQGFGGIAGARRLWRDYFPEVSGIVFLVDAKDHERLPESKLELDALLAMEDLAKVPFLILGNKIDHPDAVSEDELRHQLGLYQTTGKGKVPLEGIRPIEVFMCSVVMRQGYGEGIRWMSQYV</sequence>
<feature type="region of interest" description="Disordered" evidence="15">
    <location>
        <begin position="492"/>
        <end position="628"/>
    </location>
</feature>
<keyword evidence="11" id="KW-0460">Magnesium</keyword>